<organism evidence="1 2">
    <name type="scientific">Actinoplanes sandaracinus</name>
    <dbReference type="NCBI Taxonomy" id="3045177"/>
    <lineage>
        <taxon>Bacteria</taxon>
        <taxon>Bacillati</taxon>
        <taxon>Actinomycetota</taxon>
        <taxon>Actinomycetes</taxon>
        <taxon>Micromonosporales</taxon>
        <taxon>Micromonosporaceae</taxon>
        <taxon>Actinoplanes</taxon>
    </lineage>
</organism>
<dbReference type="EMBL" id="JASCTH010000032">
    <property type="protein sequence ID" value="MDI6104346.1"/>
    <property type="molecule type" value="Genomic_DNA"/>
</dbReference>
<protein>
    <submittedName>
        <fullName evidence="1">Uncharacterized protein</fullName>
    </submittedName>
</protein>
<keyword evidence="2" id="KW-1185">Reference proteome</keyword>
<sequence>MQPLPRPVPRPTTGNDPQDVVNQCLAAALQAHTALDSTTHTVAVTAERYPDVAADLSAAAAALTTIRDNLLRWADDLVIHHRL</sequence>
<reference evidence="1 2" key="1">
    <citation type="submission" date="2023-05" db="EMBL/GenBank/DDBJ databases">
        <title>Actinoplanes sp. NEAU-A12 genome sequencing.</title>
        <authorList>
            <person name="Wang Z.-S."/>
        </authorList>
    </citation>
    <scope>NUCLEOTIDE SEQUENCE [LARGE SCALE GENOMIC DNA]</scope>
    <source>
        <strain evidence="1 2">NEAU-A12</strain>
    </source>
</reference>
<name>A0ABT6WXL4_9ACTN</name>
<evidence type="ECO:0000313" key="1">
    <source>
        <dbReference type="EMBL" id="MDI6104346.1"/>
    </source>
</evidence>
<evidence type="ECO:0000313" key="2">
    <source>
        <dbReference type="Proteomes" id="UP001241758"/>
    </source>
</evidence>
<dbReference type="RefSeq" id="WP_282765711.1">
    <property type="nucleotide sequence ID" value="NZ_JASCTH010000032.1"/>
</dbReference>
<comment type="caution">
    <text evidence="1">The sequence shown here is derived from an EMBL/GenBank/DDBJ whole genome shotgun (WGS) entry which is preliminary data.</text>
</comment>
<accession>A0ABT6WXL4</accession>
<gene>
    <name evidence="1" type="ORF">QLQ12_37725</name>
</gene>
<proteinExistence type="predicted"/>
<dbReference type="Proteomes" id="UP001241758">
    <property type="component" value="Unassembled WGS sequence"/>
</dbReference>